<keyword evidence="4 5" id="KW-0472">Membrane</keyword>
<organism evidence="6 7">
    <name type="scientific">Francisella halioticida</name>
    <dbReference type="NCBI Taxonomy" id="549298"/>
    <lineage>
        <taxon>Bacteria</taxon>
        <taxon>Pseudomonadati</taxon>
        <taxon>Pseudomonadota</taxon>
        <taxon>Gammaproteobacteria</taxon>
        <taxon>Thiotrichales</taxon>
        <taxon>Francisellaceae</taxon>
        <taxon>Francisella</taxon>
    </lineage>
</organism>
<keyword evidence="7" id="KW-1185">Reference proteome</keyword>
<dbReference type="PIRSF" id="PIRSF006060">
    <property type="entry name" value="AA_transporter"/>
    <property type="match status" value="1"/>
</dbReference>
<feature type="transmembrane region" description="Helical" evidence="5">
    <location>
        <begin position="342"/>
        <end position="361"/>
    </location>
</feature>
<feature type="transmembrane region" description="Helical" evidence="5">
    <location>
        <begin position="459"/>
        <end position="478"/>
    </location>
</feature>
<dbReference type="Pfam" id="PF13520">
    <property type="entry name" value="AA_permease_2"/>
    <property type="match status" value="1"/>
</dbReference>
<feature type="transmembrane region" description="Helical" evidence="5">
    <location>
        <begin position="430"/>
        <end position="447"/>
    </location>
</feature>
<feature type="transmembrane region" description="Helical" evidence="5">
    <location>
        <begin position="130"/>
        <end position="152"/>
    </location>
</feature>
<dbReference type="InterPro" id="IPR002293">
    <property type="entry name" value="AA/rel_permease1"/>
</dbReference>
<dbReference type="EMBL" id="CP022132">
    <property type="protein sequence ID" value="ASG68120.1"/>
    <property type="molecule type" value="Genomic_DNA"/>
</dbReference>
<evidence type="ECO:0000256" key="3">
    <source>
        <dbReference type="ARBA" id="ARBA00022989"/>
    </source>
</evidence>
<evidence type="ECO:0000256" key="4">
    <source>
        <dbReference type="ARBA" id="ARBA00023136"/>
    </source>
</evidence>
<feature type="transmembrane region" description="Helical" evidence="5">
    <location>
        <begin position="490"/>
        <end position="509"/>
    </location>
</feature>
<evidence type="ECO:0000256" key="5">
    <source>
        <dbReference type="SAM" id="Phobius"/>
    </source>
</evidence>
<evidence type="ECO:0000256" key="1">
    <source>
        <dbReference type="ARBA" id="ARBA00004141"/>
    </source>
</evidence>
<accession>A0ABN5AX86</accession>
<evidence type="ECO:0000256" key="2">
    <source>
        <dbReference type="ARBA" id="ARBA00022692"/>
    </source>
</evidence>
<comment type="subcellular location">
    <subcellularLocation>
        <location evidence="1">Membrane</location>
        <topology evidence="1">Multi-pass membrane protein</topology>
    </subcellularLocation>
</comment>
<gene>
    <name evidence="6" type="ORF">CDV26_06710</name>
</gene>
<protein>
    <submittedName>
        <fullName evidence="6">Amino acid permease</fullName>
    </submittedName>
</protein>
<keyword evidence="2 5" id="KW-0812">Transmembrane</keyword>
<feature type="transmembrane region" description="Helical" evidence="5">
    <location>
        <begin position="12"/>
        <end position="31"/>
    </location>
</feature>
<keyword evidence="3 5" id="KW-1133">Transmembrane helix</keyword>
<dbReference type="InterPro" id="IPR052962">
    <property type="entry name" value="AA_Transporter_AGT"/>
</dbReference>
<dbReference type="Proteomes" id="UP000249910">
    <property type="component" value="Chromosome"/>
</dbReference>
<evidence type="ECO:0000313" key="7">
    <source>
        <dbReference type="Proteomes" id="UP000249910"/>
    </source>
</evidence>
<feature type="transmembrane region" description="Helical" evidence="5">
    <location>
        <begin position="164"/>
        <end position="183"/>
    </location>
</feature>
<feature type="transmembrane region" description="Helical" evidence="5">
    <location>
        <begin position="85"/>
        <end position="104"/>
    </location>
</feature>
<name>A0ABN5AX86_9GAMM</name>
<dbReference type="PANTHER" id="PTHR47547:SF1">
    <property type="entry name" value="ASPARTATE-PROTON SYMPORTER"/>
    <property type="match status" value="1"/>
</dbReference>
<feature type="transmembrane region" description="Helical" evidence="5">
    <location>
        <begin position="367"/>
        <end position="387"/>
    </location>
</feature>
<feature type="transmembrane region" description="Helical" evidence="5">
    <location>
        <begin position="236"/>
        <end position="261"/>
    </location>
</feature>
<dbReference type="RefSeq" id="WP_088772625.1">
    <property type="nucleotide sequence ID" value="NZ_AP023082.1"/>
</dbReference>
<feature type="transmembrane region" description="Helical" evidence="5">
    <location>
        <begin position="408"/>
        <end position="424"/>
    </location>
</feature>
<dbReference type="PANTHER" id="PTHR47547">
    <property type="match status" value="1"/>
</dbReference>
<evidence type="ECO:0000313" key="6">
    <source>
        <dbReference type="EMBL" id="ASG68120.1"/>
    </source>
</evidence>
<feature type="transmembrane region" description="Helical" evidence="5">
    <location>
        <begin position="195"/>
        <end position="216"/>
    </location>
</feature>
<dbReference type="Gene3D" id="1.20.1740.10">
    <property type="entry name" value="Amino acid/polyamine transporter I"/>
    <property type="match status" value="1"/>
</dbReference>
<sequence length="523" mass="58516">MSQAIEKKSVGLMTVILISVSGIIGSGWLFSSYLGAKEAGSGVYFSWFIILIFFILMALAVSEVAVMYPVRGIVGRMGSISHNKYFGAIFSFAIWLELVGSMPGEAQASTQYLSYISPHLSEIFMYKGSLTWQGLTLTLVFLVFYWIINMIGMKVFARINNTIAIFKVIIPVFVALVIIGVYFDPGNFKAYDNQIAPYGVNSIFIAITSAGMIYAFNGFQLPTSFASEIKNPEKIIPLGIILSILICFIVYIILQTAFIGALDKNQIANNDWHTLNFNSPFVQITTLLGLNIISLILYVDAVISPSGTGITFVGSASRVLFGMSSEKIMPAFFAKLHPKFLVSYRAMIFNFLLALVFLFLFRSWAVLILFITALIVLMYMVIPLSLVGMRNSQKHAERKFKMPLAKPICYLLFIVQTSFFAFIGAKDMSYLTVAISVFMLLFIIVNIKNNKSTKPINIIKCVSPLLIYLWILAINIWLGPKAYGGLDILSYYVFYSVQTLLAILFFYILTNKKFVKFCQTVSQ</sequence>
<reference evidence="6 7" key="1">
    <citation type="submission" date="2017-06" db="EMBL/GenBank/DDBJ databases">
        <title>Complete genome of Francisella halioticida.</title>
        <authorList>
            <person name="Sjodin A."/>
        </authorList>
    </citation>
    <scope>NUCLEOTIDE SEQUENCE [LARGE SCALE GENOMIC DNA]</scope>
    <source>
        <strain evidence="6 7">DSM 23729</strain>
    </source>
</reference>
<feature type="transmembrane region" description="Helical" evidence="5">
    <location>
        <begin position="43"/>
        <end position="65"/>
    </location>
</feature>
<feature type="transmembrane region" description="Helical" evidence="5">
    <location>
        <begin position="281"/>
        <end position="299"/>
    </location>
</feature>
<proteinExistence type="predicted"/>